<proteinExistence type="predicted"/>
<name>A0AA36BKC1_OCTVU</name>
<evidence type="ECO:0000313" key="3">
    <source>
        <dbReference type="Proteomes" id="UP001162480"/>
    </source>
</evidence>
<accession>A0AA36BKC1</accession>
<dbReference type="EMBL" id="OX597831">
    <property type="protein sequence ID" value="CAI9735828.1"/>
    <property type="molecule type" value="Genomic_DNA"/>
</dbReference>
<feature type="signal peptide" evidence="1">
    <location>
        <begin position="1"/>
        <end position="18"/>
    </location>
</feature>
<protein>
    <submittedName>
        <fullName evidence="2">Uncharacterized protein</fullName>
    </submittedName>
</protein>
<keyword evidence="1" id="KW-0732">Signal</keyword>
<reference evidence="2" key="1">
    <citation type="submission" date="2023-08" db="EMBL/GenBank/DDBJ databases">
        <authorList>
            <person name="Alioto T."/>
            <person name="Alioto T."/>
            <person name="Gomez Garrido J."/>
        </authorList>
    </citation>
    <scope>NUCLEOTIDE SEQUENCE</scope>
</reference>
<dbReference type="Proteomes" id="UP001162480">
    <property type="component" value="Chromosome 18"/>
</dbReference>
<keyword evidence="3" id="KW-1185">Reference proteome</keyword>
<dbReference type="AlphaFoldDB" id="A0AA36BKC1"/>
<gene>
    <name evidence="2" type="ORF">OCTVUL_1B027756</name>
</gene>
<sequence length="83" mass="9524">MMKSVLFLCFVLIGVALSSRCTDKAEKICLDAMGTYTKVDTKLKTCRRLHMFRSCMEPKDQECYKYFDYAIQTVCAVEPYAAT</sequence>
<organism evidence="2 3">
    <name type="scientific">Octopus vulgaris</name>
    <name type="common">Common octopus</name>
    <dbReference type="NCBI Taxonomy" id="6645"/>
    <lineage>
        <taxon>Eukaryota</taxon>
        <taxon>Metazoa</taxon>
        <taxon>Spiralia</taxon>
        <taxon>Lophotrochozoa</taxon>
        <taxon>Mollusca</taxon>
        <taxon>Cephalopoda</taxon>
        <taxon>Coleoidea</taxon>
        <taxon>Octopodiformes</taxon>
        <taxon>Octopoda</taxon>
        <taxon>Incirrata</taxon>
        <taxon>Octopodidae</taxon>
        <taxon>Octopus</taxon>
    </lineage>
</organism>
<evidence type="ECO:0000313" key="2">
    <source>
        <dbReference type="EMBL" id="CAI9735828.1"/>
    </source>
</evidence>
<evidence type="ECO:0000256" key="1">
    <source>
        <dbReference type="SAM" id="SignalP"/>
    </source>
</evidence>
<feature type="chain" id="PRO_5041278847" evidence="1">
    <location>
        <begin position="19"/>
        <end position="83"/>
    </location>
</feature>